<evidence type="ECO:0000313" key="3">
    <source>
        <dbReference type="Proteomes" id="UP000595437"/>
    </source>
</evidence>
<reference evidence="3" key="1">
    <citation type="submission" date="2021-01" db="EMBL/GenBank/DDBJ databases">
        <title>Caligus Genome Assembly.</title>
        <authorList>
            <person name="Gallardo-Escarate C."/>
        </authorList>
    </citation>
    <scope>NUCLEOTIDE SEQUENCE [LARGE SCALE GENOMIC DNA]</scope>
</reference>
<dbReference type="PANTHER" id="PTHR13109">
    <property type="entry name" value="NEUROCHONDRIN"/>
    <property type="match status" value="1"/>
</dbReference>
<protein>
    <submittedName>
        <fullName evidence="2">Neurochondrin -like protein</fullName>
    </submittedName>
</protein>
<dbReference type="AlphaFoldDB" id="A0A7T8K9W6"/>
<dbReference type="Pfam" id="PF05536">
    <property type="entry name" value="Neurochondrin"/>
    <property type="match status" value="1"/>
</dbReference>
<evidence type="ECO:0000313" key="2">
    <source>
        <dbReference type="EMBL" id="QQP50651.1"/>
    </source>
</evidence>
<dbReference type="InterPro" id="IPR008709">
    <property type="entry name" value="Neurochondrin"/>
</dbReference>
<dbReference type="GO" id="GO:0030425">
    <property type="term" value="C:dendrite"/>
    <property type="evidence" value="ECO:0007669"/>
    <property type="project" value="TreeGrafter"/>
</dbReference>
<comment type="similarity">
    <text evidence="1">Belongs to the neurochondrin family.</text>
</comment>
<dbReference type="EMBL" id="CP045896">
    <property type="protein sequence ID" value="QQP50651.1"/>
    <property type="molecule type" value="Genomic_DNA"/>
</dbReference>
<proteinExistence type="inferred from homology"/>
<feature type="non-terminal residue" evidence="2">
    <location>
        <position position="1"/>
    </location>
</feature>
<evidence type="ECO:0000256" key="1">
    <source>
        <dbReference type="ARBA" id="ARBA00006927"/>
    </source>
</evidence>
<dbReference type="PANTHER" id="PTHR13109:SF7">
    <property type="entry name" value="NEUROCHONDRIN"/>
    <property type="match status" value="1"/>
</dbReference>
<dbReference type="OrthoDB" id="8186546at2759"/>
<organism evidence="2 3">
    <name type="scientific">Caligus rogercresseyi</name>
    <name type="common">Sea louse</name>
    <dbReference type="NCBI Taxonomy" id="217165"/>
    <lineage>
        <taxon>Eukaryota</taxon>
        <taxon>Metazoa</taxon>
        <taxon>Ecdysozoa</taxon>
        <taxon>Arthropoda</taxon>
        <taxon>Crustacea</taxon>
        <taxon>Multicrustacea</taxon>
        <taxon>Hexanauplia</taxon>
        <taxon>Copepoda</taxon>
        <taxon>Siphonostomatoida</taxon>
        <taxon>Caligidae</taxon>
        <taxon>Caligus</taxon>
    </lineage>
</organism>
<dbReference type="GO" id="GO:0048168">
    <property type="term" value="P:regulation of neuronal synaptic plasticity"/>
    <property type="evidence" value="ECO:0007669"/>
    <property type="project" value="TreeGrafter"/>
</dbReference>
<dbReference type="GO" id="GO:0031175">
    <property type="term" value="P:neuron projection development"/>
    <property type="evidence" value="ECO:0007669"/>
    <property type="project" value="TreeGrafter"/>
</dbReference>
<accession>A0A7T8K9W6</accession>
<sequence>DCPKLMYQSLALSILSCFIEEPDIMTHPSILFNLPVLLDIINNADDEVYEENLVIITDAYRCLCSIVSTEKGRKAFIGYRGVHYLVEIIVKATFQWETAQKLLLSILGSGMKPFTYCYDHHQIL</sequence>
<feature type="non-terminal residue" evidence="2">
    <location>
        <position position="124"/>
    </location>
</feature>
<name>A0A7T8K9W6_CALRO</name>
<gene>
    <name evidence="2" type="ORF">FKW44_011723</name>
</gene>
<keyword evidence="3" id="KW-1185">Reference proteome</keyword>
<dbReference type="Proteomes" id="UP000595437">
    <property type="component" value="Chromosome 7"/>
</dbReference>